<comment type="caution">
    <text evidence="1">The sequence shown here is derived from an EMBL/GenBank/DDBJ whole genome shotgun (WGS) entry which is preliminary data.</text>
</comment>
<evidence type="ECO:0000313" key="1">
    <source>
        <dbReference type="EMBL" id="GAI57760.1"/>
    </source>
</evidence>
<name>X1R3S0_9ZZZZ</name>
<protein>
    <submittedName>
        <fullName evidence="1">Uncharacterized protein</fullName>
    </submittedName>
</protein>
<accession>X1R3S0</accession>
<reference evidence="1" key="1">
    <citation type="journal article" date="2014" name="Front. Microbiol.">
        <title>High frequency of phylogenetically diverse reductive dehalogenase-homologous genes in deep subseafloor sedimentary metagenomes.</title>
        <authorList>
            <person name="Kawai M."/>
            <person name="Futagami T."/>
            <person name="Toyoda A."/>
            <person name="Takaki Y."/>
            <person name="Nishi S."/>
            <person name="Hori S."/>
            <person name="Arai W."/>
            <person name="Tsubouchi T."/>
            <person name="Morono Y."/>
            <person name="Uchiyama I."/>
            <person name="Ito T."/>
            <person name="Fujiyama A."/>
            <person name="Inagaki F."/>
            <person name="Takami H."/>
        </authorList>
    </citation>
    <scope>NUCLEOTIDE SEQUENCE</scope>
    <source>
        <strain evidence="1">Expedition CK06-06</strain>
    </source>
</reference>
<sequence length="34" mass="3886">YDVLVDTLQEGQTVLRIAVQDLISEVQARLTDKR</sequence>
<dbReference type="EMBL" id="BARV01036879">
    <property type="protein sequence ID" value="GAI57760.1"/>
    <property type="molecule type" value="Genomic_DNA"/>
</dbReference>
<proteinExistence type="predicted"/>
<gene>
    <name evidence="1" type="ORF">S06H3_57189</name>
</gene>
<organism evidence="1">
    <name type="scientific">marine sediment metagenome</name>
    <dbReference type="NCBI Taxonomy" id="412755"/>
    <lineage>
        <taxon>unclassified sequences</taxon>
        <taxon>metagenomes</taxon>
        <taxon>ecological metagenomes</taxon>
    </lineage>
</organism>
<feature type="non-terminal residue" evidence="1">
    <location>
        <position position="1"/>
    </location>
</feature>
<dbReference type="AlphaFoldDB" id="X1R3S0"/>